<sequence>MLKISTTPKSLTEAPKKYCRLVLTDKPTSVHRFVEAADGVTEYRMGAGKPTSMTVRTFRTLVRSFVQAAKSHQVEFLAIDIESVRFKTLESEGGAWLTSTLVENLLLADYEFTTYKTKKDKSNKLTEVLLCGKLSAEETTGLKRGLIVGEYTNKARDIANTPACDMTPTDLAEAAKSLAKGTKMTVTVLGEKELKKLKMGALLAVGQGTKSETKLIIAEYWGAGKPTAKSAKSLAPIVLVGKGITYDTGGLNVKPSGSMHDMHLDMSGGSSVLATIAAAAKMGLKKNIVALVPSAENAISAEAMRAGDIVTAMNGKTIEVLHTDAEGRMVLADALTYSERYSPRAIIDVATLTGAALAALGQQASAIMSKDDAMVATLQKLGEKSGDLVWPLPLWDEYKQYIKSSRADISNIATNFSRFGGTIEGGTFLSYFAPKNVPWTHIDIAPRMESISGDKLAKGSTGEPVRLLISYVEQA</sequence>
<dbReference type="Gene3D" id="3.40.220.10">
    <property type="entry name" value="Leucine Aminopeptidase, subunit E, domain 1"/>
    <property type="match status" value="1"/>
</dbReference>
<protein>
    <recommendedName>
        <fullName evidence="9">Leucyl aminopeptidase</fullName>
    </recommendedName>
</protein>
<dbReference type="GO" id="GO:0006508">
    <property type="term" value="P:proteolysis"/>
    <property type="evidence" value="ECO:0007669"/>
    <property type="project" value="UniProtKB-KW"/>
</dbReference>
<dbReference type="InterPro" id="IPR008283">
    <property type="entry name" value="Peptidase_M17_N"/>
</dbReference>
<evidence type="ECO:0000313" key="7">
    <source>
        <dbReference type="EMBL" id="OGG85121.1"/>
    </source>
</evidence>
<dbReference type="SUPFAM" id="SSF52949">
    <property type="entry name" value="Macro domain-like"/>
    <property type="match status" value="1"/>
</dbReference>
<organism evidence="7 8">
    <name type="scientific">Candidatus Kaiserbacteria bacterium RIFCSPLOWO2_12_FULL_45_26</name>
    <dbReference type="NCBI Taxonomy" id="1798525"/>
    <lineage>
        <taxon>Bacteria</taxon>
        <taxon>Candidatus Kaiseribacteriota</taxon>
    </lineage>
</organism>
<keyword evidence="2" id="KW-0031">Aminopeptidase</keyword>
<evidence type="ECO:0008006" key="9">
    <source>
        <dbReference type="Google" id="ProtNLM"/>
    </source>
</evidence>
<dbReference type="GO" id="GO:0005737">
    <property type="term" value="C:cytoplasm"/>
    <property type="evidence" value="ECO:0007669"/>
    <property type="project" value="InterPro"/>
</dbReference>
<comment type="similarity">
    <text evidence="1">Belongs to the peptidase M17 family.</text>
</comment>
<dbReference type="GO" id="GO:0030145">
    <property type="term" value="F:manganese ion binding"/>
    <property type="evidence" value="ECO:0007669"/>
    <property type="project" value="InterPro"/>
</dbReference>
<reference evidence="7 8" key="1">
    <citation type="journal article" date="2016" name="Nat. Commun.">
        <title>Thousands of microbial genomes shed light on interconnected biogeochemical processes in an aquifer system.</title>
        <authorList>
            <person name="Anantharaman K."/>
            <person name="Brown C.T."/>
            <person name="Hug L.A."/>
            <person name="Sharon I."/>
            <person name="Castelle C.J."/>
            <person name="Probst A.J."/>
            <person name="Thomas B.C."/>
            <person name="Singh A."/>
            <person name="Wilkins M.J."/>
            <person name="Karaoz U."/>
            <person name="Brodie E.L."/>
            <person name="Williams K.H."/>
            <person name="Hubbard S.S."/>
            <person name="Banfield J.F."/>
        </authorList>
    </citation>
    <scope>NUCLEOTIDE SEQUENCE [LARGE SCALE GENOMIC DNA]</scope>
</reference>
<dbReference type="InterPro" id="IPR000819">
    <property type="entry name" value="Peptidase_M17_C"/>
</dbReference>
<comment type="caution">
    <text evidence="7">The sequence shown here is derived from an EMBL/GenBank/DDBJ whole genome shotgun (WGS) entry which is preliminary data.</text>
</comment>
<evidence type="ECO:0000256" key="3">
    <source>
        <dbReference type="ARBA" id="ARBA00022670"/>
    </source>
</evidence>
<evidence type="ECO:0000256" key="4">
    <source>
        <dbReference type="ARBA" id="ARBA00022801"/>
    </source>
</evidence>
<dbReference type="PANTHER" id="PTHR11963:SF23">
    <property type="entry name" value="CYTOSOL AMINOPEPTIDASE"/>
    <property type="match status" value="1"/>
</dbReference>
<dbReference type="AlphaFoldDB" id="A0A1F6FGZ0"/>
<feature type="domain" description="Peptidase M17 leucyl aminopeptidase N-terminal" evidence="6">
    <location>
        <begin position="46"/>
        <end position="119"/>
    </location>
</feature>
<name>A0A1F6FGZ0_9BACT</name>
<evidence type="ECO:0000313" key="8">
    <source>
        <dbReference type="Proteomes" id="UP000177325"/>
    </source>
</evidence>
<evidence type="ECO:0000256" key="1">
    <source>
        <dbReference type="ARBA" id="ARBA00009528"/>
    </source>
</evidence>
<dbReference type="CDD" id="cd00433">
    <property type="entry name" value="Peptidase_M17"/>
    <property type="match status" value="1"/>
</dbReference>
<dbReference type="InterPro" id="IPR043472">
    <property type="entry name" value="Macro_dom-like"/>
</dbReference>
<dbReference type="Pfam" id="PF00883">
    <property type="entry name" value="Peptidase_M17"/>
    <property type="match status" value="1"/>
</dbReference>
<dbReference type="Proteomes" id="UP000177325">
    <property type="component" value="Unassembled WGS sequence"/>
</dbReference>
<gene>
    <name evidence="7" type="ORF">A3G90_03615</name>
</gene>
<feature type="domain" description="Cytosol aminopeptidase" evidence="5">
    <location>
        <begin position="154"/>
        <end position="469"/>
    </location>
</feature>
<dbReference type="Pfam" id="PF02789">
    <property type="entry name" value="Peptidase_M17_N"/>
    <property type="match status" value="1"/>
</dbReference>
<evidence type="ECO:0000259" key="6">
    <source>
        <dbReference type="Pfam" id="PF02789"/>
    </source>
</evidence>
<dbReference type="STRING" id="1798525.A3G90_03615"/>
<proteinExistence type="inferred from homology"/>
<evidence type="ECO:0000256" key="2">
    <source>
        <dbReference type="ARBA" id="ARBA00022438"/>
    </source>
</evidence>
<accession>A0A1F6FGZ0</accession>
<dbReference type="Gene3D" id="3.40.630.10">
    <property type="entry name" value="Zn peptidases"/>
    <property type="match status" value="1"/>
</dbReference>
<dbReference type="GO" id="GO:0070006">
    <property type="term" value="F:metalloaminopeptidase activity"/>
    <property type="evidence" value="ECO:0007669"/>
    <property type="project" value="InterPro"/>
</dbReference>
<dbReference type="PRINTS" id="PR00481">
    <property type="entry name" value="LAMNOPPTDASE"/>
</dbReference>
<dbReference type="PANTHER" id="PTHR11963">
    <property type="entry name" value="LEUCINE AMINOPEPTIDASE-RELATED"/>
    <property type="match status" value="1"/>
</dbReference>
<dbReference type="EMBL" id="MFMM01000001">
    <property type="protein sequence ID" value="OGG85121.1"/>
    <property type="molecule type" value="Genomic_DNA"/>
</dbReference>
<keyword evidence="3" id="KW-0645">Protease</keyword>
<keyword evidence="4" id="KW-0378">Hydrolase</keyword>
<dbReference type="SUPFAM" id="SSF53187">
    <property type="entry name" value="Zn-dependent exopeptidases"/>
    <property type="match status" value="1"/>
</dbReference>
<evidence type="ECO:0000259" key="5">
    <source>
        <dbReference type="Pfam" id="PF00883"/>
    </source>
</evidence>
<dbReference type="InterPro" id="IPR011356">
    <property type="entry name" value="Leucine_aapep/pepB"/>
</dbReference>